<reference evidence="1 2" key="1">
    <citation type="submission" date="2020-08" db="EMBL/GenBank/DDBJ databases">
        <title>Genomic Encyclopedia of Type Strains, Phase III (KMG-III): the genomes of soil and plant-associated and newly described type strains.</title>
        <authorList>
            <person name="Whitman W."/>
        </authorList>
    </citation>
    <scope>NUCLEOTIDE SEQUENCE [LARGE SCALE GENOMIC DNA]</scope>
    <source>
        <strain evidence="1 2">CECT 3146</strain>
    </source>
</reference>
<sequence>MTLAASPGTTSTTAFSVALPEPFTPEWSRIDGLTVRGNTITVDPGRYFFRYENPTWLLADWDLVRTELLSAAAPTTRRRCWRPATRSPCTCSATST</sequence>
<dbReference type="Proteomes" id="UP000549009">
    <property type="component" value="Unassembled WGS sequence"/>
</dbReference>
<gene>
    <name evidence="1" type="ORF">FHS40_008764</name>
</gene>
<keyword evidence="2" id="KW-1185">Reference proteome</keyword>
<evidence type="ECO:0000313" key="2">
    <source>
        <dbReference type="Proteomes" id="UP000549009"/>
    </source>
</evidence>
<accession>A0A7W8EZX4</accession>
<dbReference type="EMBL" id="JACHJD010000033">
    <property type="protein sequence ID" value="MBB5109634.1"/>
    <property type="molecule type" value="Genomic_DNA"/>
</dbReference>
<dbReference type="AlphaFoldDB" id="A0A7W8EZX4"/>
<protein>
    <submittedName>
        <fullName evidence="1">Uncharacterized protein</fullName>
    </submittedName>
</protein>
<comment type="caution">
    <text evidence="1">The sequence shown here is derived from an EMBL/GenBank/DDBJ whole genome shotgun (WGS) entry which is preliminary data.</text>
</comment>
<organism evidence="1 2">
    <name type="scientific">Streptomyces spectabilis</name>
    <dbReference type="NCBI Taxonomy" id="68270"/>
    <lineage>
        <taxon>Bacteria</taxon>
        <taxon>Bacillati</taxon>
        <taxon>Actinomycetota</taxon>
        <taxon>Actinomycetes</taxon>
        <taxon>Kitasatosporales</taxon>
        <taxon>Streptomycetaceae</taxon>
        <taxon>Streptomyces</taxon>
    </lineage>
</organism>
<name>A0A7W8EZX4_STRST</name>
<proteinExistence type="predicted"/>
<evidence type="ECO:0000313" key="1">
    <source>
        <dbReference type="EMBL" id="MBB5109634.1"/>
    </source>
</evidence>